<sequence length="80" mass="8570">MRDIHRLPAPLRARAAALAALPADQAAPSPCIQVCRIDPVRGLCIGCLRSLDEIAAWPQASPAEQRALWARLPARVATPP</sequence>
<keyword evidence="2" id="KW-1185">Reference proteome</keyword>
<evidence type="ECO:0000313" key="2">
    <source>
        <dbReference type="Proteomes" id="UP000586093"/>
    </source>
</evidence>
<accession>A0A839HHT0</accession>
<dbReference type="PANTHER" id="PTHR35175">
    <property type="entry name" value="DUF1289 DOMAIN-CONTAINING PROTEIN"/>
    <property type="match status" value="1"/>
</dbReference>
<dbReference type="Proteomes" id="UP000586093">
    <property type="component" value="Unassembled WGS sequence"/>
</dbReference>
<dbReference type="EMBL" id="JACIVI010000002">
    <property type="protein sequence ID" value="MBB1162067.1"/>
    <property type="molecule type" value="Genomic_DNA"/>
</dbReference>
<protein>
    <submittedName>
        <fullName evidence="1">DUF1289 domain-containing protein</fullName>
    </submittedName>
</protein>
<reference evidence="1 2" key="1">
    <citation type="submission" date="2020-08" db="EMBL/GenBank/DDBJ databases">
        <title>Aquariorum lacteus gen. nov., sp. nov., a new member of the family Comamonadaceae, isolated from freshwater aquarium.</title>
        <authorList>
            <person name="Chun S.-J."/>
        </authorList>
    </citation>
    <scope>NUCLEOTIDE SEQUENCE [LARGE SCALE GENOMIC DNA]</scope>
    <source>
        <strain evidence="1 2">SJAQ100</strain>
    </source>
</reference>
<dbReference type="AlphaFoldDB" id="A0A839HHT0"/>
<name>A0A839HHT0_9BURK</name>
<dbReference type="PANTHER" id="PTHR35175:SF2">
    <property type="entry name" value="DUF1289 DOMAIN-CONTAINING PROTEIN"/>
    <property type="match status" value="1"/>
</dbReference>
<evidence type="ECO:0000313" key="1">
    <source>
        <dbReference type="EMBL" id="MBB1162067.1"/>
    </source>
</evidence>
<dbReference type="RefSeq" id="WP_182663607.1">
    <property type="nucleotide sequence ID" value="NZ_JACIVI010000002.1"/>
</dbReference>
<dbReference type="Pfam" id="PF06945">
    <property type="entry name" value="DUF1289"/>
    <property type="match status" value="1"/>
</dbReference>
<organism evidence="1 2">
    <name type="scientific">Aquariibacter albus</name>
    <dbReference type="NCBI Taxonomy" id="2759899"/>
    <lineage>
        <taxon>Bacteria</taxon>
        <taxon>Pseudomonadati</taxon>
        <taxon>Pseudomonadota</taxon>
        <taxon>Betaproteobacteria</taxon>
        <taxon>Burkholderiales</taxon>
        <taxon>Sphaerotilaceae</taxon>
        <taxon>Aquariibacter</taxon>
    </lineage>
</organism>
<comment type="caution">
    <text evidence="1">The sequence shown here is derived from an EMBL/GenBank/DDBJ whole genome shotgun (WGS) entry which is preliminary data.</text>
</comment>
<proteinExistence type="predicted"/>
<gene>
    <name evidence="1" type="ORF">H4F90_08745</name>
</gene>
<dbReference type="InterPro" id="IPR010710">
    <property type="entry name" value="DUF1289"/>
</dbReference>